<dbReference type="PANTHER" id="PTHR30417">
    <property type="entry name" value="N-ACETYLMURAMOYL-L-ALANINE AMIDASE AMID"/>
    <property type="match status" value="1"/>
</dbReference>
<dbReference type="SMART" id="SM00644">
    <property type="entry name" value="Ami_2"/>
    <property type="match status" value="1"/>
</dbReference>
<sequence>MSHTANTTLQIDADGFANPAQMVLSPNQDVRPDPADIAMIVIHNISLPPNQYGGPGIVQLFTNQLDSQAHPYYAEIAHLQVSSHFLIRRNGELMQFVSCLQRAWHAGLSQWQGRERCNDFSIGIELEGSDFEAFEADQYRTLQALIEALRQRYPIKHIVGHSDIAPGRKTDPGPFFEWQRISQPD</sequence>
<dbReference type="SUPFAM" id="SSF55846">
    <property type="entry name" value="N-acetylmuramoyl-L-alanine amidase-like"/>
    <property type="match status" value="1"/>
</dbReference>
<keyword evidence="8 14" id="KW-0378">Hydrolase</keyword>
<keyword evidence="6" id="KW-0963">Cytoplasm</keyword>
<dbReference type="InterPro" id="IPR051206">
    <property type="entry name" value="NAMLAA_amidase_2"/>
</dbReference>
<evidence type="ECO:0000256" key="12">
    <source>
        <dbReference type="ARBA" id="ARBA00042615"/>
    </source>
</evidence>
<dbReference type="RefSeq" id="WP_140004384.1">
    <property type="nucleotide sequence ID" value="NZ_CP040946.1"/>
</dbReference>
<dbReference type="CDD" id="cd06583">
    <property type="entry name" value="PGRP"/>
    <property type="match status" value="1"/>
</dbReference>
<dbReference type="Gene3D" id="3.40.80.10">
    <property type="entry name" value="Peptidoglycan recognition protein-like"/>
    <property type="match status" value="1"/>
</dbReference>
<keyword evidence="9" id="KW-0862">Zinc</keyword>
<evidence type="ECO:0000256" key="3">
    <source>
        <dbReference type="ARBA" id="ARBA00004496"/>
    </source>
</evidence>
<evidence type="ECO:0000256" key="2">
    <source>
        <dbReference type="ARBA" id="ARBA00001947"/>
    </source>
</evidence>
<accession>A0A5B8CUX4</accession>
<evidence type="ECO:0000256" key="11">
    <source>
        <dbReference type="ARBA" id="ARBA00039257"/>
    </source>
</evidence>
<keyword evidence="15" id="KW-1185">Reference proteome</keyword>
<dbReference type="KEGG" id="mmec:FIU01_11365"/>
<evidence type="ECO:0000256" key="9">
    <source>
        <dbReference type="ARBA" id="ARBA00022833"/>
    </source>
</evidence>
<dbReference type="NCBIfam" id="NF008758">
    <property type="entry name" value="PRK11789.1"/>
    <property type="match status" value="1"/>
</dbReference>
<dbReference type="Proteomes" id="UP000311008">
    <property type="component" value="Chromosome"/>
</dbReference>
<comment type="catalytic activity">
    <reaction evidence="1">
        <text>Hydrolyzes the link between N-acetylmuramoyl residues and L-amino acid residues in certain cell-wall glycopeptides.</text>
        <dbReference type="EC" id="3.5.1.28"/>
    </reaction>
</comment>
<dbReference type="GO" id="GO:0009254">
    <property type="term" value="P:peptidoglycan turnover"/>
    <property type="evidence" value="ECO:0007669"/>
    <property type="project" value="TreeGrafter"/>
</dbReference>
<dbReference type="AlphaFoldDB" id="A0A5B8CUX4"/>
<evidence type="ECO:0000256" key="7">
    <source>
        <dbReference type="ARBA" id="ARBA00022723"/>
    </source>
</evidence>
<evidence type="ECO:0000256" key="5">
    <source>
        <dbReference type="ARBA" id="ARBA00011901"/>
    </source>
</evidence>
<evidence type="ECO:0000313" key="15">
    <source>
        <dbReference type="Proteomes" id="UP000311008"/>
    </source>
</evidence>
<dbReference type="Pfam" id="PF01510">
    <property type="entry name" value="Amidase_2"/>
    <property type="match status" value="1"/>
</dbReference>
<dbReference type="GO" id="GO:0046872">
    <property type="term" value="F:metal ion binding"/>
    <property type="evidence" value="ECO:0007669"/>
    <property type="project" value="UniProtKB-KW"/>
</dbReference>
<name>A0A5B8CUX4_9PROT</name>
<dbReference type="GO" id="GO:0005737">
    <property type="term" value="C:cytoplasm"/>
    <property type="evidence" value="ECO:0007669"/>
    <property type="project" value="UniProtKB-SubCell"/>
</dbReference>
<dbReference type="EC" id="3.5.1.28" evidence="5"/>
<dbReference type="PANTHER" id="PTHR30417:SF4">
    <property type="entry name" value="1,6-ANHYDRO-N-ACETYLMURAMYL-L-ALANINE AMIDASE AMPD"/>
    <property type="match status" value="1"/>
</dbReference>
<dbReference type="InterPro" id="IPR002502">
    <property type="entry name" value="Amidase_domain"/>
</dbReference>
<evidence type="ECO:0000313" key="14">
    <source>
        <dbReference type="EMBL" id="QDC45059.1"/>
    </source>
</evidence>
<proteinExistence type="inferred from homology"/>
<comment type="subcellular location">
    <subcellularLocation>
        <location evidence="3">Cytoplasm</location>
    </subcellularLocation>
</comment>
<evidence type="ECO:0000256" key="4">
    <source>
        <dbReference type="ARBA" id="ARBA00007553"/>
    </source>
</evidence>
<dbReference type="InterPro" id="IPR036505">
    <property type="entry name" value="Amidase/PGRP_sf"/>
</dbReference>
<dbReference type="GO" id="GO:0071555">
    <property type="term" value="P:cell wall organization"/>
    <property type="evidence" value="ECO:0007669"/>
    <property type="project" value="UniProtKB-KW"/>
</dbReference>
<evidence type="ECO:0000256" key="8">
    <source>
        <dbReference type="ARBA" id="ARBA00022801"/>
    </source>
</evidence>
<keyword evidence="7" id="KW-0479">Metal-binding</keyword>
<comment type="cofactor">
    <cofactor evidence="2">
        <name>Zn(2+)</name>
        <dbReference type="ChEBI" id="CHEBI:29105"/>
    </cofactor>
</comment>
<dbReference type="OrthoDB" id="9794842at2"/>
<feature type="domain" description="N-acetylmuramoyl-L-alanine amidase" evidence="13">
    <location>
        <begin position="25"/>
        <end position="173"/>
    </location>
</feature>
<evidence type="ECO:0000256" key="6">
    <source>
        <dbReference type="ARBA" id="ARBA00022490"/>
    </source>
</evidence>
<dbReference type="GO" id="GO:0009253">
    <property type="term" value="P:peptidoglycan catabolic process"/>
    <property type="evidence" value="ECO:0007669"/>
    <property type="project" value="InterPro"/>
</dbReference>
<keyword evidence="10" id="KW-0961">Cell wall biogenesis/degradation</keyword>
<dbReference type="GO" id="GO:0008745">
    <property type="term" value="F:N-acetylmuramoyl-L-alanine amidase activity"/>
    <property type="evidence" value="ECO:0007669"/>
    <property type="project" value="UniProtKB-EC"/>
</dbReference>
<evidence type="ECO:0000259" key="13">
    <source>
        <dbReference type="SMART" id="SM00644"/>
    </source>
</evidence>
<gene>
    <name evidence="14" type="primary">ampD</name>
    <name evidence="14" type="ORF">FIU01_11365</name>
</gene>
<protein>
    <recommendedName>
        <fullName evidence="11">1,6-anhydro-N-acetylmuramyl-L-alanine amidase AmpD</fullName>
        <ecNumber evidence="5">3.5.1.28</ecNumber>
    </recommendedName>
    <alternativeName>
        <fullName evidence="12">N-acetylmuramoyl-L-alanine amidase</fullName>
    </alternativeName>
</protein>
<evidence type="ECO:0000256" key="10">
    <source>
        <dbReference type="ARBA" id="ARBA00023316"/>
    </source>
</evidence>
<comment type="similarity">
    <text evidence="4">Belongs to the N-acetylmuramoyl-L-alanine amidase 2 family.</text>
</comment>
<dbReference type="EMBL" id="CP040946">
    <property type="protein sequence ID" value="QDC45059.1"/>
    <property type="molecule type" value="Genomic_DNA"/>
</dbReference>
<reference evidence="15" key="1">
    <citation type="journal article" date="2019" name="ISME J.">
        <title>Evolution in action: habitat transition from sediment to the pelagial leads to genome streamlining in Methylophilaceae.</title>
        <authorList>
            <person name="Salcher M."/>
            <person name="Schaefle D."/>
            <person name="Kaspar M."/>
            <person name="Neuenschwander S.M."/>
            <person name="Ghai R."/>
        </authorList>
    </citation>
    <scope>NUCLEOTIDE SEQUENCE [LARGE SCALE GENOMIC DNA]</scope>
    <source>
        <strain evidence="15">MMS-M-51</strain>
    </source>
</reference>
<evidence type="ECO:0000256" key="1">
    <source>
        <dbReference type="ARBA" id="ARBA00001561"/>
    </source>
</evidence>
<organism evidence="14 15">
    <name type="scientific">Methylophilus medardicus</name>
    <dbReference type="NCBI Taxonomy" id="2588534"/>
    <lineage>
        <taxon>Bacteria</taxon>
        <taxon>Pseudomonadati</taxon>
        <taxon>Pseudomonadota</taxon>
        <taxon>Betaproteobacteria</taxon>
        <taxon>Nitrosomonadales</taxon>
        <taxon>Methylophilaceae</taxon>
        <taxon>Methylophilus</taxon>
    </lineage>
</organism>